<accession>A0A1I4PM69</accession>
<gene>
    <name evidence="2" type="ORF">SAMN04487943_11238</name>
</gene>
<proteinExistence type="predicted"/>
<feature type="transmembrane region" description="Helical" evidence="1">
    <location>
        <begin position="22"/>
        <end position="48"/>
    </location>
</feature>
<dbReference type="Proteomes" id="UP000198565">
    <property type="component" value="Unassembled WGS sequence"/>
</dbReference>
<dbReference type="RefSeq" id="WP_091485208.1">
    <property type="nucleotide sequence ID" value="NZ_FOTR01000012.1"/>
</dbReference>
<reference evidence="3" key="1">
    <citation type="submission" date="2016-10" db="EMBL/GenBank/DDBJ databases">
        <authorList>
            <person name="Varghese N."/>
            <person name="Submissions S."/>
        </authorList>
    </citation>
    <scope>NUCLEOTIDE SEQUENCE [LARGE SCALE GENOMIC DNA]</scope>
    <source>
        <strain evidence="3">CGMCC 1.4250</strain>
    </source>
</reference>
<evidence type="ECO:0000256" key="1">
    <source>
        <dbReference type="SAM" id="Phobius"/>
    </source>
</evidence>
<evidence type="ECO:0000313" key="3">
    <source>
        <dbReference type="Proteomes" id="UP000198565"/>
    </source>
</evidence>
<dbReference type="OrthoDB" id="1413778at2"/>
<sequence length="201" mass="23876">MIYIINFEEKCEGFWNCVSPDAIVSSAGTLIGAFFGALLAGLITLFISKRQDKEAYKRQKKEREERFLVNYSYTRLTIIVLKDYFKEVYDYINQNDGYKDKFTKLISDLSIYNSHFDHIIADNYTFPSHKVRHFINIRTASAKIFSTIKKSNLNKNNLLDTKLKEEVNESFRIFMDAYFKLEEYYLNLLKQVEDREKEHHK</sequence>
<keyword evidence="1" id="KW-0812">Transmembrane</keyword>
<dbReference type="STRING" id="334253.SAMN04487943_11238"/>
<name>A0A1I4PM69_9BACI</name>
<keyword evidence="1" id="KW-0472">Membrane</keyword>
<keyword evidence="1" id="KW-1133">Transmembrane helix</keyword>
<dbReference type="EMBL" id="FOTR01000012">
    <property type="protein sequence ID" value="SFM28827.1"/>
    <property type="molecule type" value="Genomic_DNA"/>
</dbReference>
<evidence type="ECO:0000313" key="2">
    <source>
        <dbReference type="EMBL" id="SFM28827.1"/>
    </source>
</evidence>
<organism evidence="2 3">
    <name type="scientific">Gracilibacillus orientalis</name>
    <dbReference type="NCBI Taxonomy" id="334253"/>
    <lineage>
        <taxon>Bacteria</taxon>
        <taxon>Bacillati</taxon>
        <taxon>Bacillota</taxon>
        <taxon>Bacilli</taxon>
        <taxon>Bacillales</taxon>
        <taxon>Bacillaceae</taxon>
        <taxon>Gracilibacillus</taxon>
    </lineage>
</organism>
<protein>
    <submittedName>
        <fullName evidence="2">Uncharacterized protein</fullName>
    </submittedName>
</protein>
<keyword evidence="3" id="KW-1185">Reference proteome</keyword>
<dbReference type="AlphaFoldDB" id="A0A1I4PM69"/>